<protein>
    <submittedName>
        <fullName evidence="1">Uncharacterized protein</fullName>
    </submittedName>
</protein>
<reference evidence="1" key="1">
    <citation type="submission" date="2017-08" db="EMBL/GenBank/DDBJ databases">
        <title>Microbulbifer marisrubri sp. nov., a halophilic alphaproteobacterium isolated from marine sediment of the Yellow Sea, China.</title>
        <authorList>
            <person name="Zhang G."/>
            <person name="Xiong Q."/>
        </authorList>
    </citation>
    <scope>NUCLEOTIDE SEQUENCE [LARGE SCALE GENOMIC DNA]</scope>
    <source>
        <strain evidence="1">WRN-8</strain>
    </source>
</reference>
<accession>A0ABX4I296</accession>
<evidence type="ECO:0000313" key="1">
    <source>
        <dbReference type="EMBL" id="PCO06231.1"/>
    </source>
</evidence>
<name>A0ABX4I296_9GAMM</name>
<proteinExistence type="predicted"/>
<dbReference type="RefSeq" id="WP_067079534.1">
    <property type="nucleotide sequence ID" value="NZ_LRFG02000001.1"/>
</dbReference>
<sequence>MPVQSGIYVPQSFINTLDPGLRRDDEGVVVSVVMSVQSGIYVPQSFIKTLDPGLLRDDEGVVVSFVVPVQGRYPYS</sequence>
<evidence type="ECO:0000313" key="2">
    <source>
        <dbReference type="Proteomes" id="UP000218427"/>
    </source>
</evidence>
<dbReference type="EMBL" id="LRFG02000001">
    <property type="protein sequence ID" value="PCO06231.1"/>
    <property type="molecule type" value="Genomic_DNA"/>
</dbReference>
<comment type="caution">
    <text evidence="1">The sequence shown here is derived from an EMBL/GenBank/DDBJ whole genome shotgun (WGS) entry which is preliminary data.</text>
</comment>
<keyword evidence="2" id="KW-1185">Reference proteome</keyword>
<dbReference type="Proteomes" id="UP000218427">
    <property type="component" value="Unassembled WGS sequence"/>
</dbReference>
<organism evidence="1 2">
    <name type="scientific">Microbulbifer flavimaris</name>
    <dbReference type="NCBI Taxonomy" id="1781068"/>
    <lineage>
        <taxon>Bacteria</taxon>
        <taxon>Pseudomonadati</taxon>
        <taxon>Pseudomonadota</taxon>
        <taxon>Gammaproteobacteria</taxon>
        <taxon>Cellvibrionales</taxon>
        <taxon>Microbulbiferaceae</taxon>
        <taxon>Microbulbifer</taxon>
    </lineage>
</organism>
<gene>
    <name evidence="1" type="ORF">AWR36_000095</name>
</gene>